<accession>A0A0G1MEE2</accession>
<evidence type="ECO:0000313" key="1">
    <source>
        <dbReference type="EMBL" id="KKU06599.1"/>
    </source>
</evidence>
<dbReference type="Proteomes" id="UP000033999">
    <property type="component" value="Unassembled WGS sequence"/>
</dbReference>
<dbReference type="SUPFAM" id="SSF82607">
    <property type="entry name" value="YbaB-like"/>
    <property type="match status" value="1"/>
</dbReference>
<dbReference type="AlphaFoldDB" id="A0A0G1MEE2"/>
<dbReference type="InterPro" id="IPR036894">
    <property type="entry name" value="YbaB-like_sf"/>
</dbReference>
<organism evidence="1 2">
    <name type="scientific">Candidatus Magasanikbacteria bacterium GW2011_GWA2_45_39</name>
    <dbReference type="NCBI Taxonomy" id="1619041"/>
    <lineage>
        <taxon>Bacteria</taxon>
        <taxon>Candidatus Magasanikiibacteriota</taxon>
    </lineage>
</organism>
<protein>
    <recommendedName>
        <fullName evidence="3">Nucleoid-associated protein</fullName>
    </recommendedName>
</protein>
<dbReference type="Gene3D" id="3.30.1310.10">
    <property type="entry name" value="Nucleoid-associated protein YbaB-like domain"/>
    <property type="match status" value="1"/>
</dbReference>
<reference evidence="1 2" key="1">
    <citation type="journal article" date="2015" name="Nature">
        <title>rRNA introns, odd ribosomes, and small enigmatic genomes across a large radiation of phyla.</title>
        <authorList>
            <person name="Brown C.T."/>
            <person name="Hug L.A."/>
            <person name="Thomas B.C."/>
            <person name="Sharon I."/>
            <person name="Castelle C.J."/>
            <person name="Singh A."/>
            <person name="Wilkins M.J."/>
            <person name="Williams K.H."/>
            <person name="Banfield J.F."/>
        </authorList>
    </citation>
    <scope>NUCLEOTIDE SEQUENCE [LARGE SCALE GENOMIC DNA]</scope>
</reference>
<name>A0A0G1MEE2_9BACT</name>
<dbReference type="EMBL" id="LCKX01000028">
    <property type="protein sequence ID" value="KKU06599.1"/>
    <property type="molecule type" value="Genomic_DNA"/>
</dbReference>
<gene>
    <name evidence="1" type="ORF">UX10_C0028G0027</name>
</gene>
<comment type="caution">
    <text evidence="1">The sequence shown here is derived from an EMBL/GenBank/DDBJ whole genome shotgun (WGS) entry which is preliminary data.</text>
</comment>
<proteinExistence type="predicted"/>
<evidence type="ECO:0000313" key="2">
    <source>
        <dbReference type="Proteomes" id="UP000033999"/>
    </source>
</evidence>
<sequence>MNPLQGLGDLNKMRQQAVKMQQALQGKQIAVEKGDVKVVISGDQRILEFTVQGYSSQDAVDALNDAIKQSQKLAAEKLKEIAAEMQ</sequence>
<evidence type="ECO:0008006" key="3">
    <source>
        <dbReference type="Google" id="ProtNLM"/>
    </source>
</evidence>